<sequence>MGRDVVLAVGLVGICLGGLAVFVRTAAGAGAGGGIPVTPIVTVIVLVAGVALARWGLAPVRRRAPACPGTAYPATAYPQGPAYPPSADPPAVTSLLVAPAAAGPAAVAADVPEVGPGALDHAAVDADGFEHTIAALCARDGCLQVEVVGGAGDLGADVIATTADGLRVVVQCKHYGEGNRVGSQDLQRFGGTCFAVHEADVAVVVTTSSFTAPAQEYAATCGIVCVDADDLAAWTESRMPPPWETAAPEPAQPHPPSDG</sequence>
<name>A0ABQ3T355_9ACTN</name>
<protein>
    <recommendedName>
        <fullName evidence="3">Restriction endonuclease type IV Mrr domain-containing protein</fullName>
    </recommendedName>
</protein>
<proteinExistence type="predicted"/>
<dbReference type="InterPro" id="IPR011856">
    <property type="entry name" value="tRNA_endonuc-like_dom_sf"/>
</dbReference>
<evidence type="ECO:0000313" key="4">
    <source>
        <dbReference type="EMBL" id="GHI74818.1"/>
    </source>
</evidence>
<dbReference type="Proteomes" id="UP000608522">
    <property type="component" value="Unassembled WGS sequence"/>
</dbReference>
<feature type="transmembrane region" description="Helical" evidence="2">
    <location>
        <begin position="38"/>
        <end position="57"/>
    </location>
</feature>
<feature type="compositionally biased region" description="Pro residues" evidence="1">
    <location>
        <begin position="250"/>
        <end position="259"/>
    </location>
</feature>
<dbReference type="InterPro" id="IPR011335">
    <property type="entry name" value="Restrct_endonuc-II-like"/>
</dbReference>
<gene>
    <name evidence="4" type="ORF">Sspor_03790</name>
</gene>
<keyword evidence="2" id="KW-0812">Transmembrane</keyword>
<dbReference type="PANTHER" id="PTHR30015:SF6">
    <property type="entry name" value="SLL1429 PROTEIN"/>
    <property type="match status" value="1"/>
</dbReference>
<keyword evidence="2" id="KW-0472">Membrane</keyword>
<organism evidence="4 5">
    <name type="scientific">Streptomyces spororaveus</name>
    <dbReference type="NCBI Taxonomy" id="284039"/>
    <lineage>
        <taxon>Bacteria</taxon>
        <taxon>Bacillati</taxon>
        <taxon>Actinomycetota</taxon>
        <taxon>Actinomycetes</taxon>
        <taxon>Kitasatosporales</taxon>
        <taxon>Streptomycetaceae</taxon>
        <taxon>Streptomyces</taxon>
    </lineage>
</organism>
<evidence type="ECO:0000259" key="3">
    <source>
        <dbReference type="Pfam" id="PF04471"/>
    </source>
</evidence>
<evidence type="ECO:0000256" key="2">
    <source>
        <dbReference type="SAM" id="Phobius"/>
    </source>
</evidence>
<accession>A0ABQ3T355</accession>
<dbReference type="EMBL" id="BNED01000003">
    <property type="protein sequence ID" value="GHI74818.1"/>
    <property type="molecule type" value="Genomic_DNA"/>
</dbReference>
<dbReference type="PANTHER" id="PTHR30015">
    <property type="entry name" value="MRR RESTRICTION SYSTEM PROTEIN"/>
    <property type="match status" value="1"/>
</dbReference>
<keyword evidence="2" id="KW-1133">Transmembrane helix</keyword>
<dbReference type="Gene3D" id="3.40.1350.10">
    <property type="match status" value="1"/>
</dbReference>
<reference evidence="5" key="1">
    <citation type="submission" date="2023-07" db="EMBL/GenBank/DDBJ databases">
        <title>Whole genome shotgun sequence of Streptomyces spororaveus NBRC 15456.</title>
        <authorList>
            <person name="Komaki H."/>
            <person name="Tamura T."/>
        </authorList>
    </citation>
    <scope>NUCLEOTIDE SEQUENCE [LARGE SCALE GENOMIC DNA]</scope>
    <source>
        <strain evidence="5">NBRC 15456</strain>
    </source>
</reference>
<dbReference type="InterPro" id="IPR007560">
    <property type="entry name" value="Restrct_endonuc_IV_Mrr"/>
</dbReference>
<dbReference type="RefSeq" id="WP_237403599.1">
    <property type="nucleotide sequence ID" value="NZ_BAAATO010000042.1"/>
</dbReference>
<dbReference type="SUPFAM" id="SSF52980">
    <property type="entry name" value="Restriction endonuclease-like"/>
    <property type="match status" value="1"/>
</dbReference>
<feature type="domain" description="Restriction endonuclease type IV Mrr" evidence="3">
    <location>
        <begin position="123"/>
        <end position="234"/>
    </location>
</feature>
<dbReference type="InterPro" id="IPR052906">
    <property type="entry name" value="Type_IV_Methyl-Rstrct_Enzyme"/>
</dbReference>
<comment type="caution">
    <text evidence="4">The sequence shown here is derived from an EMBL/GenBank/DDBJ whole genome shotgun (WGS) entry which is preliminary data.</text>
</comment>
<evidence type="ECO:0000256" key="1">
    <source>
        <dbReference type="SAM" id="MobiDB-lite"/>
    </source>
</evidence>
<evidence type="ECO:0000313" key="5">
    <source>
        <dbReference type="Proteomes" id="UP000608522"/>
    </source>
</evidence>
<dbReference type="Pfam" id="PF04471">
    <property type="entry name" value="Mrr_cat"/>
    <property type="match status" value="1"/>
</dbReference>
<feature type="region of interest" description="Disordered" evidence="1">
    <location>
        <begin position="238"/>
        <end position="259"/>
    </location>
</feature>
<keyword evidence="5" id="KW-1185">Reference proteome</keyword>